<dbReference type="SUPFAM" id="SSF54862">
    <property type="entry name" value="4Fe-4S ferredoxins"/>
    <property type="match status" value="1"/>
</dbReference>
<dbReference type="PROSITE" id="PS51379">
    <property type="entry name" value="4FE4S_FER_2"/>
    <property type="match status" value="1"/>
</dbReference>
<name>A0A075GCS4_9EURY</name>
<dbReference type="PROSITE" id="PS00198">
    <property type="entry name" value="4FE4S_FER_1"/>
    <property type="match status" value="2"/>
</dbReference>
<dbReference type="AlphaFoldDB" id="A0A075GCS4"/>
<dbReference type="GO" id="GO:0051539">
    <property type="term" value="F:4 iron, 4 sulfur cluster binding"/>
    <property type="evidence" value="ECO:0007669"/>
    <property type="project" value="UniProtKB-KW"/>
</dbReference>
<evidence type="ECO:0000256" key="3">
    <source>
        <dbReference type="ARBA" id="ARBA00023002"/>
    </source>
</evidence>
<dbReference type="PANTHER" id="PTHR43255">
    <property type="entry name" value="IRON-SULFUR-BINDING OXIDOREDUCTASE FADF-RELATED-RELATED"/>
    <property type="match status" value="1"/>
</dbReference>
<protein>
    <submittedName>
        <fullName evidence="8">Cysteine-rich domain protein</fullName>
    </submittedName>
</protein>
<dbReference type="InterPro" id="IPR004017">
    <property type="entry name" value="Cys_rich_dom"/>
</dbReference>
<dbReference type="Pfam" id="PF02754">
    <property type="entry name" value="CCG"/>
    <property type="match status" value="2"/>
</dbReference>
<dbReference type="GO" id="GO:0046872">
    <property type="term" value="F:metal ion binding"/>
    <property type="evidence" value="ECO:0007669"/>
    <property type="project" value="UniProtKB-KW"/>
</dbReference>
<feature type="transmembrane region" description="Helical" evidence="6">
    <location>
        <begin position="214"/>
        <end position="236"/>
    </location>
</feature>
<evidence type="ECO:0000256" key="5">
    <source>
        <dbReference type="ARBA" id="ARBA00023014"/>
    </source>
</evidence>
<dbReference type="InterPro" id="IPR051460">
    <property type="entry name" value="HdrC_iron-sulfur_subunit"/>
</dbReference>
<feature type="transmembrane region" description="Helical" evidence="6">
    <location>
        <begin position="122"/>
        <end position="144"/>
    </location>
</feature>
<keyword evidence="6" id="KW-0812">Transmembrane</keyword>
<dbReference type="GO" id="GO:0005886">
    <property type="term" value="C:plasma membrane"/>
    <property type="evidence" value="ECO:0007669"/>
    <property type="project" value="TreeGrafter"/>
</dbReference>
<evidence type="ECO:0000256" key="1">
    <source>
        <dbReference type="ARBA" id="ARBA00022485"/>
    </source>
</evidence>
<evidence type="ECO:0000259" key="7">
    <source>
        <dbReference type="PROSITE" id="PS51379"/>
    </source>
</evidence>
<feature type="transmembrane region" description="Helical" evidence="6">
    <location>
        <begin position="248"/>
        <end position="271"/>
    </location>
</feature>
<evidence type="ECO:0000313" key="8">
    <source>
        <dbReference type="EMBL" id="AIF01090.1"/>
    </source>
</evidence>
<evidence type="ECO:0000256" key="2">
    <source>
        <dbReference type="ARBA" id="ARBA00022723"/>
    </source>
</evidence>
<sequence>MGMIDRFGRIADTYMSERDQLLEADEERRRVFVGHGFWPTEIIRDSIILAAMMAVISFYSWIIPPPLHSAADPFAQAGFVFPDWYVLFSYGYLRWGEYLPQFIIPAGPIGDFFGTPVIAWNAGWWGAALTGIPVGILALPPFIIGKREKRGVEDPWFATAGAVYLAHVWFISVFSINIFLELYSKDLSNYCWSDSHNYLFCGRQAPWTADVFNAIPWVLTGIFLFAVIYFGVRWFVLNSIGARLRPIIGRQIAIGSLAAAVIISAVTWPIYDSGFWDYGGLGAMDELDDLDAMRGQPSDTLVHTGKGNVWSEWEDECLPYEETAGLALWDPMFEMEFQDVEAPQPMPEGTEITTDGTVLNASYLDWGGLQVDLDSPTVYTTTTIVSTPSQYEWSFSSVPNGSVIDNNDLIGSNTSSASFLPDVFGTYNLTVLGVQWGLYPLSSEDSVYLMTQIETTHEVTVEVAPPNTDDWCVIPASNWVNWGIHQPTRATIIDFAGDNGHADSEIGRNVGGSTDTYLGNSDESLITVSDSSTFEVENLGISRVPADVGCSFRTVYSDTGDSARNMGVHSQSIRLLDSSGSVLWENEGGTCESTEIYLSAGASYTVSFLFTSEGVNESITMATSFSAVAYQPLLLGDDGTAILRSGSTLSLDDLTALSLENPTYHKNPKGLDAKLIYSMFIPCLGVGAIVFLVMRSMARGYEWEMNKCYGCDLCDDACPVRLFTAGDKLNIIYNTWNNEDDGVPLYSCLTCTACTNACPQLVDYDSYVDIRRNLIVGGPPATEIPHTLLQAVLAAEAEEDADDAFVAVEDYPIDSNVGYYPGCVDYIDQEMIFSHVNEGEMNLGETTTAAFTLFEEMGDDVTYLGRDFLKCCGHDQKWQGLSEVFEKLKAYNQKKLGDSGIDTLVTSCAECFRTFALDYELDGMKVMHTTEYLVEKGFDMDLTVEDDVTVTYHDPCRLGRQMDLYDKPRDLVESVDGVSLVEMEHHGEDALCCGVSSMMACNENSRALRLQRFDEVKATGAEVMLTTCPKCVAHFECLKFEGDPRHDFEILDVVSFLARQVNSR</sequence>
<dbReference type="Gene3D" id="3.30.70.20">
    <property type="match status" value="1"/>
</dbReference>
<keyword evidence="6" id="KW-0472">Membrane</keyword>
<dbReference type="Pfam" id="PF13183">
    <property type="entry name" value="Fer4_8"/>
    <property type="match status" value="1"/>
</dbReference>
<accession>A0A075GCS4</accession>
<evidence type="ECO:0000256" key="6">
    <source>
        <dbReference type="SAM" id="Phobius"/>
    </source>
</evidence>
<keyword evidence="6" id="KW-1133">Transmembrane helix</keyword>
<proteinExistence type="predicted"/>
<keyword evidence="1" id="KW-0004">4Fe-4S</keyword>
<dbReference type="InterPro" id="IPR036150">
    <property type="entry name" value="Cyt_b/b6_C_sf"/>
</dbReference>
<dbReference type="GO" id="GO:0009055">
    <property type="term" value="F:electron transfer activity"/>
    <property type="evidence" value="ECO:0007669"/>
    <property type="project" value="InterPro"/>
</dbReference>
<feature type="domain" description="4Fe-4S ferredoxin-type" evidence="7">
    <location>
        <begin position="699"/>
        <end position="728"/>
    </location>
</feature>
<feature type="transmembrane region" description="Helical" evidence="6">
    <location>
        <begin position="156"/>
        <end position="180"/>
    </location>
</feature>
<evidence type="ECO:0000256" key="4">
    <source>
        <dbReference type="ARBA" id="ARBA00023004"/>
    </source>
</evidence>
<dbReference type="InterPro" id="IPR027387">
    <property type="entry name" value="Cytb/b6-like_sf"/>
</dbReference>
<dbReference type="InterPro" id="IPR017896">
    <property type="entry name" value="4Fe4S_Fe-S-bd"/>
</dbReference>
<dbReference type="EMBL" id="KF900611">
    <property type="protein sequence ID" value="AIF01090.1"/>
    <property type="molecule type" value="Genomic_DNA"/>
</dbReference>
<dbReference type="Gene3D" id="1.20.810.10">
    <property type="entry name" value="Cytochrome Bc1 Complex, Chain C"/>
    <property type="match status" value="1"/>
</dbReference>
<reference evidence="8" key="1">
    <citation type="journal article" date="2014" name="Genome Biol. Evol.">
        <title>Pangenome evidence for extensive interdomain horizontal transfer affecting lineage core and shell genes in uncultured planktonic thaumarchaeota and euryarchaeota.</title>
        <authorList>
            <person name="Deschamps P."/>
            <person name="Zivanovic Y."/>
            <person name="Moreira D."/>
            <person name="Rodriguez-Valera F."/>
            <person name="Lopez-Garcia P."/>
        </authorList>
    </citation>
    <scope>NUCLEOTIDE SEQUENCE</scope>
</reference>
<keyword evidence="2" id="KW-0479">Metal-binding</keyword>
<dbReference type="GO" id="GO:0016491">
    <property type="term" value="F:oxidoreductase activity"/>
    <property type="evidence" value="ECO:0007669"/>
    <property type="project" value="UniProtKB-KW"/>
</dbReference>
<feature type="transmembrane region" description="Helical" evidence="6">
    <location>
        <begin position="47"/>
        <end position="64"/>
    </location>
</feature>
<organism evidence="8">
    <name type="scientific">uncultured marine group II/III euryarchaeote KM3_141_C05</name>
    <dbReference type="NCBI Taxonomy" id="1457876"/>
    <lineage>
        <taxon>Archaea</taxon>
        <taxon>Methanobacteriati</taxon>
        <taxon>Methanobacteriota</taxon>
        <taxon>environmental samples</taxon>
    </lineage>
</organism>
<dbReference type="PANTHER" id="PTHR43255:SF1">
    <property type="entry name" value="IRON-SULFUR-BINDING OXIDOREDUCTASE FADF-RELATED"/>
    <property type="match status" value="1"/>
</dbReference>
<keyword evidence="3" id="KW-0560">Oxidoreductase</keyword>
<keyword evidence="5" id="KW-0411">Iron-sulfur</keyword>
<dbReference type="InterPro" id="IPR017900">
    <property type="entry name" value="4Fe4S_Fe_S_CS"/>
</dbReference>
<dbReference type="SUPFAM" id="SSF81648">
    <property type="entry name" value="a domain/subunit of cytochrome bc1 complex (Ubiquinol-cytochrome c reductase)"/>
    <property type="match status" value="1"/>
</dbReference>
<keyword evidence="4" id="KW-0408">Iron</keyword>